<dbReference type="Proteomes" id="UP001237642">
    <property type="component" value="Unassembled WGS sequence"/>
</dbReference>
<feature type="compositionally biased region" description="Low complexity" evidence="1">
    <location>
        <begin position="255"/>
        <end position="271"/>
    </location>
</feature>
<evidence type="ECO:0000259" key="2">
    <source>
        <dbReference type="Pfam" id="PF14383"/>
    </source>
</evidence>
<protein>
    <submittedName>
        <fullName evidence="3">VARLMGL domain-containing protein</fullName>
    </submittedName>
</protein>
<evidence type="ECO:0000256" key="1">
    <source>
        <dbReference type="SAM" id="MobiDB-lite"/>
    </source>
</evidence>
<gene>
    <name evidence="3" type="ORF">POM88_041081</name>
</gene>
<dbReference type="PANTHER" id="PTHR35499:SF4">
    <property type="entry name" value="ALC-INTERACTING PROTEIN 1"/>
    <property type="match status" value="1"/>
</dbReference>
<keyword evidence="4" id="KW-1185">Reference proteome</keyword>
<feature type="region of interest" description="Disordered" evidence="1">
    <location>
        <begin position="213"/>
        <end position="320"/>
    </location>
</feature>
<dbReference type="AlphaFoldDB" id="A0AAD8M7Z1"/>
<dbReference type="PANTHER" id="PTHR35499">
    <property type="entry name" value="OS05G0128300 PROTEIN"/>
    <property type="match status" value="1"/>
</dbReference>
<dbReference type="InterPro" id="IPR032795">
    <property type="entry name" value="DUF3741-assoc"/>
</dbReference>
<accession>A0AAD8M7Z1</accession>
<dbReference type="Pfam" id="PF14383">
    <property type="entry name" value="VARLMGL"/>
    <property type="match status" value="1"/>
</dbReference>
<feature type="domain" description="DUF3741" evidence="2">
    <location>
        <begin position="55"/>
        <end position="74"/>
    </location>
</feature>
<name>A0AAD8M7Z1_9APIA</name>
<organism evidence="3 4">
    <name type="scientific">Heracleum sosnowskyi</name>
    <dbReference type="NCBI Taxonomy" id="360622"/>
    <lineage>
        <taxon>Eukaryota</taxon>
        <taxon>Viridiplantae</taxon>
        <taxon>Streptophyta</taxon>
        <taxon>Embryophyta</taxon>
        <taxon>Tracheophyta</taxon>
        <taxon>Spermatophyta</taxon>
        <taxon>Magnoliopsida</taxon>
        <taxon>eudicotyledons</taxon>
        <taxon>Gunneridae</taxon>
        <taxon>Pentapetalae</taxon>
        <taxon>asterids</taxon>
        <taxon>campanulids</taxon>
        <taxon>Apiales</taxon>
        <taxon>Apiaceae</taxon>
        <taxon>Apioideae</taxon>
        <taxon>apioid superclade</taxon>
        <taxon>Tordylieae</taxon>
        <taxon>Tordyliinae</taxon>
        <taxon>Heracleum</taxon>
    </lineage>
</organism>
<proteinExistence type="predicted"/>
<comment type="caution">
    <text evidence="3">The sequence shown here is derived from an EMBL/GenBank/DDBJ whole genome shotgun (WGS) entry which is preliminary data.</text>
</comment>
<feature type="compositionally biased region" description="Basic residues" evidence="1">
    <location>
        <begin position="167"/>
        <end position="178"/>
    </location>
</feature>
<reference evidence="3" key="1">
    <citation type="submission" date="2023-02" db="EMBL/GenBank/DDBJ databases">
        <title>Genome of toxic invasive species Heracleum sosnowskyi carries increased number of genes despite the absence of recent whole-genome duplications.</title>
        <authorList>
            <person name="Schelkunov M."/>
            <person name="Shtratnikova V."/>
            <person name="Makarenko M."/>
            <person name="Klepikova A."/>
            <person name="Omelchenko D."/>
            <person name="Novikova G."/>
            <person name="Obukhova E."/>
            <person name="Bogdanov V."/>
            <person name="Penin A."/>
            <person name="Logacheva M."/>
        </authorList>
    </citation>
    <scope>NUCLEOTIDE SEQUENCE</scope>
    <source>
        <strain evidence="3">Hsosn_3</strain>
        <tissue evidence="3">Leaf</tissue>
    </source>
</reference>
<evidence type="ECO:0000313" key="4">
    <source>
        <dbReference type="Proteomes" id="UP001237642"/>
    </source>
</evidence>
<reference evidence="3" key="2">
    <citation type="submission" date="2023-05" db="EMBL/GenBank/DDBJ databases">
        <authorList>
            <person name="Schelkunov M.I."/>
        </authorList>
    </citation>
    <scope>NUCLEOTIDE SEQUENCE</scope>
    <source>
        <strain evidence="3">Hsosn_3</strain>
        <tissue evidence="3">Leaf</tissue>
    </source>
</reference>
<dbReference type="EMBL" id="JAUIZM010000009">
    <property type="protein sequence ID" value="KAK1365520.1"/>
    <property type="molecule type" value="Genomic_DNA"/>
</dbReference>
<evidence type="ECO:0000313" key="3">
    <source>
        <dbReference type="EMBL" id="KAK1365520.1"/>
    </source>
</evidence>
<feature type="region of interest" description="Disordered" evidence="1">
    <location>
        <begin position="167"/>
        <end position="193"/>
    </location>
</feature>
<sequence length="394" mass="44998">MTIFQDSEDDSTKSCFSGILRRVLCTGSLPTHPSNSDSVLESDKVILENKNIQVDGQGTPGVVARLMGLDSLPDIKWIPNDTINFRSRSVSSADYFPKFDYLLQESQHRRVKTSVSFRETPTFVHQQNEDLFVLCFDETNNKNASGLRMITSPDEVVGFQDSKNVKRSSRRVAVKKKEKQQNKKNNLQPKRSCLKADNILPYYNKSNEVYIRSSSRLKKKRPTKPPNSFCEEVSSGMKHARIRTNTRPTSHARIESSSNTGSSSESSTKTSEISRKIGLNSNTKKNSIPKPEKVEYPCPSNSYRRSNGSDDQEVTSANQITKSDGLMKSKEIDFLYMKNFFEVCRLNEEDTKNSHDWRWIKTETVKFEDSEDICLDFEQHILDMLLQQVVDELC</sequence>